<dbReference type="GO" id="GO:0016757">
    <property type="term" value="F:glycosyltransferase activity"/>
    <property type="evidence" value="ECO:0007669"/>
    <property type="project" value="UniProtKB-KW"/>
</dbReference>
<dbReference type="GO" id="GO:0016787">
    <property type="term" value="F:hydrolase activity"/>
    <property type="evidence" value="ECO:0007669"/>
    <property type="project" value="UniProtKB-KW"/>
</dbReference>
<dbReference type="Proteomes" id="UP000236743">
    <property type="component" value="Unassembled WGS sequence"/>
</dbReference>
<accession>A0A1H6D7H6</accession>
<keyword evidence="2" id="KW-0808">Transferase</keyword>
<keyword evidence="5" id="KW-1185">Reference proteome</keyword>
<dbReference type="InterPro" id="IPR023296">
    <property type="entry name" value="Glyco_hydro_beta-prop_sf"/>
</dbReference>
<dbReference type="Gene3D" id="2.115.10.20">
    <property type="entry name" value="Glycosyl hydrolase domain, family 43"/>
    <property type="match status" value="1"/>
</dbReference>
<evidence type="ECO:0000256" key="2">
    <source>
        <dbReference type="ARBA" id="ARBA00022679"/>
    </source>
</evidence>
<evidence type="ECO:0000256" key="1">
    <source>
        <dbReference type="ARBA" id="ARBA00022676"/>
    </source>
</evidence>
<dbReference type="OrthoDB" id="9776657at2"/>
<dbReference type="SUPFAM" id="SSF75005">
    <property type="entry name" value="Arabinanase/levansucrase/invertase"/>
    <property type="match status" value="1"/>
</dbReference>
<sequence length="458" mass="50993">MSQRTFLNRQALYLRPDPARVVVRRFGPQAEPSDLSHTDKLRANHIVDRVLSLDPATAENLLTEVLENFKGRHRNLLERFEARANEMEEAFETHREFTQVQRRLVGSYFLHEYSFEAAALFNPSIVSHPDQSGAPEGGLRFVLSVRAVGEGHISSLTFRSGSIANDGSVSVDPTSRLASIATLRNRMARLDGEDVEVVFSPDGDISERVIFPVTASQSNGIEDARFVAFDEDGRTVFRATYTAYNGKGIRSELIETSDFLSFRMSPLRGSAAVNKGMALFPRKIGGRYAMIARQDSENLYLIYSDDLFTWDGGVALLKPQFPWEFIQIGTCGSPIELDEGWLLLTHGVGPVRKYSIGAVLLDKADPSKVLARSREPFVRPEPSEREGYVPNVVYTCGAMRHGDQIILPYAVSDTFCNFATIRIAALLQSMERCDARPGACYEAERLPADQAALESDTR</sequence>
<dbReference type="PANTHER" id="PTHR34106:SF4">
    <property type="entry name" value="BLL5143 PROTEIN"/>
    <property type="match status" value="1"/>
</dbReference>
<comment type="similarity">
    <text evidence="3">Belongs to the glycosyl hydrolase 130 family.</text>
</comment>
<keyword evidence="1" id="KW-0328">Glycosyltransferase</keyword>
<evidence type="ECO:0000313" key="5">
    <source>
        <dbReference type="Proteomes" id="UP000236743"/>
    </source>
</evidence>
<dbReference type="AlphaFoldDB" id="A0A1H6D7H6"/>
<dbReference type="InterPro" id="IPR007184">
    <property type="entry name" value="Mannoside_phosphorylase"/>
</dbReference>
<keyword evidence="4" id="KW-0378">Hydrolase</keyword>
<protein>
    <submittedName>
        <fullName evidence="4">Predicted glycosyl hydrolase, GH43/DUF377 family</fullName>
    </submittedName>
</protein>
<dbReference type="EMBL" id="FNUY01000017">
    <property type="protein sequence ID" value="SEG80803.1"/>
    <property type="molecule type" value="Genomic_DNA"/>
</dbReference>
<evidence type="ECO:0000256" key="3">
    <source>
        <dbReference type="ARBA" id="ARBA00024356"/>
    </source>
</evidence>
<dbReference type="PANTHER" id="PTHR34106">
    <property type="entry name" value="GLYCOSIDASE"/>
    <property type="match status" value="1"/>
</dbReference>
<organism evidence="4 5">
    <name type="scientific">Bosea lathyri</name>
    <dbReference type="NCBI Taxonomy" id="1036778"/>
    <lineage>
        <taxon>Bacteria</taxon>
        <taxon>Pseudomonadati</taxon>
        <taxon>Pseudomonadota</taxon>
        <taxon>Alphaproteobacteria</taxon>
        <taxon>Hyphomicrobiales</taxon>
        <taxon>Boseaceae</taxon>
        <taxon>Bosea</taxon>
    </lineage>
</organism>
<proteinExistence type="inferred from homology"/>
<dbReference type="CDD" id="cd18613">
    <property type="entry name" value="GH130"/>
    <property type="match status" value="1"/>
</dbReference>
<reference evidence="4 5" key="1">
    <citation type="submission" date="2016-10" db="EMBL/GenBank/DDBJ databases">
        <authorList>
            <person name="de Groot N.N."/>
        </authorList>
    </citation>
    <scope>NUCLEOTIDE SEQUENCE [LARGE SCALE GENOMIC DNA]</scope>
    <source>
        <strain evidence="4 5">DSM 26656</strain>
    </source>
</reference>
<dbReference type="RefSeq" id="WP_103875428.1">
    <property type="nucleotide sequence ID" value="NZ_FNUY01000017.1"/>
</dbReference>
<evidence type="ECO:0000313" key="4">
    <source>
        <dbReference type="EMBL" id="SEG80803.1"/>
    </source>
</evidence>
<gene>
    <name evidence="4" type="ORF">SAMN04488115_11711</name>
</gene>
<dbReference type="Pfam" id="PF04041">
    <property type="entry name" value="Glyco_hydro_130"/>
    <property type="match status" value="1"/>
</dbReference>
<name>A0A1H6D7H6_9HYPH</name>